<dbReference type="OrthoDB" id="9045614at2759"/>
<evidence type="ECO:0000313" key="2">
    <source>
        <dbReference type="EMBL" id="OWK04766.1"/>
    </source>
</evidence>
<dbReference type="AlphaFoldDB" id="A0A212CFG1"/>
<dbReference type="Proteomes" id="UP000242450">
    <property type="component" value="Chromosome 20"/>
</dbReference>
<feature type="coiled-coil region" evidence="1">
    <location>
        <begin position="9"/>
        <end position="36"/>
    </location>
</feature>
<organism evidence="2 3">
    <name type="scientific">Cervus elaphus hippelaphus</name>
    <name type="common">European red deer</name>
    <dbReference type="NCBI Taxonomy" id="46360"/>
    <lineage>
        <taxon>Eukaryota</taxon>
        <taxon>Metazoa</taxon>
        <taxon>Chordata</taxon>
        <taxon>Craniata</taxon>
        <taxon>Vertebrata</taxon>
        <taxon>Euteleostomi</taxon>
        <taxon>Mammalia</taxon>
        <taxon>Eutheria</taxon>
        <taxon>Laurasiatheria</taxon>
        <taxon>Artiodactyla</taxon>
        <taxon>Ruminantia</taxon>
        <taxon>Pecora</taxon>
        <taxon>Cervidae</taxon>
        <taxon>Cervinae</taxon>
        <taxon>Cervus</taxon>
    </lineage>
</organism>
<accession>A0A212CFG1</accession>
<proteinExistence type="predicted"/>
<evidence type="ECO:0000313" key="3">
    <source>
        <dbReference type="Proteomes" id="UP000242450"/>
    </source>
</evidence>
<reference evidence="2 3" key="1">
    <citation type="journal article" date="2018" name="Mol. Genet. Genomics">
        <title>The red deer Cervus elaphus genome CerEla1.0: sequencing, annotating, genes, and chromosomes.</title>
        <authorList>
            <person name="Bana N.A."/>
            <person name="Nyiri A."/>
            <person name="Nagy J."/>
            <person name="Frank K."/>
            <person name="Nagy T."/>
            <person name="Steger V."/>
            <person name="Schiller M."/>
            <person name="Lakatos P."/>
            <person name="Sugar L."/>
            <person name="Horn P."/>
            <person name="Barta E."/>
            <person name="Orosz L."/>
        </authorList>
    </citation>
    <scope>NUCLEOTIDE SEQUENCE [LARGE SCALE GENOMIC DNA]</scope>
    <source>
        <strain evidence="2">Hungarian</strain>
    </source>
</reference>
<gene>
    <name evidence="2" type="ORF">Celaphus_00002247</name>
</gene>
<dbReference type="EMBL" id="MKHE01000020">
    <property type="protein sequence ID" value="OWK04766.1"/>
    <property type="molecule type" value="Genomic_DNA"/>
</dbReference>
<dbReference type="InterPro" id="IPR052655">
    <property type="entry name" value="AKNA_Centrosome-Trans_reg"/>
</dbReference>
<protein>
    <submittedName>
        <fullName evidence="2">Uncharacterized protein</fullName>
    </submittedName>
</protein>
<evidence type="ECO:0000256" key="1">
    <source>
        <dbReference type="SAM" id="Coils"/>
    </source>
</evidence>
<sequence length="128" mass="14602">MDLHVNDFSVSLLQVLEKLQGRLELLEQEFLANKEKHLTLKEQVHRHESRAVNDSDPESKMPVCIYLPRKVEGEIFKLEMLLKDFKEKINKSKCTSAVSLLVNSPINLDDLSFTSSPPSNEVIQQPTA</sequence>
<keyword evidence="1" id="KW-0175">Coiled coil</keyword>
<dbReference type="PANTHER" id="PTHR21510">
    <property type="entry name" value="AKNA DOMAIN-CONTAINING PROTEIN"/>
    <property type="match status" value="1"/>
</dbReference>
<name>A0A212CFG1_CEREH</name>
<keyword evidence="3" id="KW-1185">Reference proteome</keyword>
<dbReference type="PANTHER" id="PTHR21510:SF16">
    <property type="entry name" value="PROTEIN AKNAD1"/>
    <property type="match status" value="1"/>
</dbReference>
<comment type="caution">
    <text evidence="2">The sequence shown here is derived from an EMBL/GenBank/DDBJ whole genome shotgun (WGS) entry which is preliminary data.</text>
</comment>